<keyword evidence="1" id="KW-0472">Membrane</keyword>
<dbReference type="OMA" id="NCADIFD"/>
<keyword evidence="1" id="KW-0812">Transmembrane</keyword>
<evidence type="ECO:0000313" key="3">
    <source>
        <dbReference type="WBParaSite" id="nRc.2.0.1.t06414-RA"/>
    </source>
</evidence>
<dbReference type="AlphaFoldDB" id="A0A915HX07"/>
<sequence>MSTNTHLIKKRSKRFKTQIERSSLSPFTFPVPGDPHCAQNYLDLLYICDPDVWLGHTDAIRLDQILSTSKFARCQIRGNNLEFNINNKAESISNSGYFSKVAAHRSDFSLENSLYSVGLGLIDALYFNDLDGCRSSFKITQKNESSVENIYIEDDDVGKYKERATARAFLRKAAKIIKKRWNFRKRSSTLTDNAPICAKDVFILMVKTFTICMKNRMVVFRRSPMISVVFAPRVRSVIDEATFVKLINGLAISPSANDPLGSLSENFHSAYNAISRMFFILETSLPGIDRMKNQKLPSDEDQGNNRVQTMSAEHNQTSATFSDDIDELKRRFRSMKYHVPQWAVATFLVTGCLSVVCFSIGHFISTGLRSKNRFSNPDKKSLFYKTGHRRWRAGFAVCRQNE</sequence>
<evidence type="ECO:0000313" key="2">
    <source>
        <dbReference type="Proteomes" id="UP000887565"/>
    </source>
</evidence>
<dbReference type="WBParaSite" id="nRc.2.0.1.t06414-RA">
    <property type="protein sequence ID" value="nRc.2.0.1.t06414-RA"/>
    <property type="gene ID" value="nRc.2.0.1.g06414"/>
</dbReference>
<dbReference type="Proteomes" id="UP000887565">
    <property type="component" value="Unplaced"/>
</dbReference>
<protein>
    <submittedName>
        <fullName evidence="3">Uncharacterized protein</fullName>
    </submittedName>
</protein>
<feature type="transmembrane region" description="Helical" evidence="1">
    <location>
        <begin position="342"/>
        <end position="364"/>
    </location>
</feature>
<proteinExistence type="predicted"/>
<keyword evidence="2" id="KW-1185">Reference proteome</keyword>
<organism evidence="2 3">
    <name type="scientific">Romanomermis culicivorax</name>
    <name type="common">Nematode worm</name>
    <dbReference type="NCBI Taxonomy" id="13658"/>
    <lineage>
        <taxon>Eukaryota</taxon>
        <taxon>Metazoa</taxon>
        <taxon>Ecdysozoa</taxon>
        <taxon>Nematoda</taxon>
        <taxon>Enoplea</taxon>
        <taxon>Dorylaimia</taxon>
        <taxon>Mermithida</taxon>
        <taxon>Mermithoidea</taxon>
        <taxon>Mermithidae</taxon>
        <taxon>Romanomermis</taxon>
    </lineage>
</organism>
<evidence type="ECO:0000256" key="1">
    <source>
        <dbReference type="SAM" id="Phobius"/>
    </source>
</evidence>
<reference evidence="3" key="1">
    <citation type="submission" date="2022-11" db="UniProtKB">
        <authorList>
            <consortium name="WormBaseParasite"/>
        </authorList>
    </citation>
    <scope>IDENTIFICATION</scope>
</reference>
<accession>A0A915HX07</accession>
<name>A0A915HX07_ROMCU</name>
<keyword evidence="1" id="KW-1133">Transmembrane helix</keyword>